<evidence type="ECO:0000313" key="14">
    <source>
        <dbReference type="Proteomes" id="UP001330812"/>
    </source>
</evidence>
<proteinExistence type="predicted"/>
<dbReference type="Gene3D" id="1.10.510.10">
    <property type="entry name" value="Transferase(Phosphotransferase) domain 1"/>
    <property type="match status" value="1"/>
</dbReference>
<feature type="compositionally biased region" description="Low complexity" evidence="9">
    <location>
        <begin position="362"/>
        <end position="372"/>
    </location>
</feature>
<evidence type="ECO:0000256" key="7">
    <source>
        <dbReference type="ARBA" id="ARBA00047899"/>
    </source>
</evidence>
<feature type="domain" description="PASTA" evidence="12">
    <location>
        <begin position="424"/>
        <end position="490"/>
    </location>
</feature>
<dbReference type="Gene3D" id="3.30.200.20">
    <property type="entry name" value="Phosphorylase Kinase, domain 1"/>
    <property type="match status" value="1"/>
</dbReference>
<comment type="catalytic activity">
    <reaction evidence="8">
        <text>L-seryl-[protein] + ATP = O-phospho-L-seryl-[protein] + ADP + H(+)</text>
        <dbReference type="Rhea" id="RHEA:17989"/>
        <dbReference type="Rhea" id="RHEA-COMP:9863"/>
        <dbReference type="Rhea" id="RHEA-COMP:11604"/>
        <dbReference type="ChEBI" id="CHEBI:15378"/>
        <dbReference type="ChEBI" id="CHEBI:29999"/>
        <dbReference type="ChEBI" id="CHEBI:30616"/>
        <dbReference type="ChEBI" id="CHEBI:83421"/>
        <dbReference type="ChEBI" id="CHEBI:456216"/>
        <dbReference type="EC" id="2.7.11.1"/>
    </reaction>
</comment>
<dbReference type="InterPro" id="IPR000719">
    <property type="entry name" value="Prot_kinase_dom"/>
</dbReference>
<dbReference type="PROSITE" id="PS51178">
    <property type="entry name" value="PASTA"/>
    <property type="match status" value="4"/>
</dbReference>
<feature type="domain" description="PASTA" evidence="12">
    <location>
        <begin position="625"/>
        <end position="693"/>
    </location>
</feature>
<dbReference type="Pfam" id="PF03793">
    <property type="entry name" value="PASTA"/>
    <property type="match status" value="4"/>
</dbReference>
<keyword evidence="6" id="KW-0067">ATP-binding</keyword>
<dbReference type="RefSeq" id="WP_326569621.1">
    <property type="nucleotide sequence ID" value="NZ_CP142149.1"/>
</dbReference>
<evidence type="ECO:0000259" key="11">
    <source>
        <dbReference type="PROSITE" id="PS50011"/>
    </source>
</evidence>
<keyword evidence="3" id="KW-0808">Transferase</keyword>
<evidence type="ECO:0000259" key="12">
    <source>
        <dbReference type="PROSITE" id="PS51178"/>
    </source>
</evidence>
<dbReference type="PANTHER" id="PTHR43289:SF34">
    <property type="entry name" value="SERINE_THREONINE-PROTEIN KINASE YBDM-RELATED"/>
    <property type="match status" value="1"/>
</dbReference>
<evidence type="ECO:0000256" key="9">
    <source>
        <dbReference type="SAM" id="MobiDB-lite"/>
    </source>
</evidence>
<dbReference type="InterPro" id="IPR008271">
    <property type="entry name" value="Ser/Thr_kinase_AS"/>
</dbReference>
<dbReference type="Proteomes" id="UP001330812">
    <property type="component" value="Chromosome"/>
</dbReference>
<feature type="transmembrane region" description="Helical" evidence="10">
    <location>
        <begin position="399"/>
        <end position="420"/>
    </location>
</feature>
<dbReference type="InterPro" id="IPR011009">
    <property type="entry name" value="Kinase-like_dom_sf"/>
</dbReference>
<dbReference type="Gene3D" id="3.30.10.20">
    <property type="match status" value="4"/>
</dbReference>
<evidence type="ECO:0000256" key="6">
    <source>
        <dbReference type="ARBA" id="ARBA00022840"/>
    </source>
</evidence>
<evidence type="ECO:0000256" key="2">
    <source>
        <dbReference type="ARBA" id="ARBA00022527"/>
    </source>
</evidence>
<dbReference type="Pfam" id="PF00069">
    <property type="entry name" value="Pkinase"/>
    <property type="match status" value="1"/>
</dbReference>
<dbReference type="SUPFAM" id="SSF56112">
    <property type="entry name" value="Protein kinase-like (PK-like)"/>
    <property type="match status" value="1"/>
</dbReference>
<gene>
    <name evidence="13" type="primary">pknB</name>
    <name evidence="13" type="ORF">VSH64_00770</name>
</gene>
<evidence type="ECO:0000256" key="1">
    <source>
        <dbReference type="ARBA" id="ARBA00012513"/>
    </source>
</evidence>
<dbReference type="EMBL" id="CP142149">
    <property type="protein sequence ID" value="WSE30677.1"/>
    <property type="molecule type" value="Genomic_DNA"/>
</dbReference>
<dbReference type="EC" id="2.7.11.1" evidence="1"/>
<evidence type="ECO:0000256" key="10">
    <source>
        <dbReference type="SAM" id="Phobius"/>
    </source>
</evidence>
<comment type="catalytic activity">
    <reaction evidence="7">
        <text>L-threonyl-[protein] + ATP = O-phospho-L-threonyl-[protein] + ADP + H(+)</text>
        <dbReference type="Rhea" id="RHEA:46608"/>
        <dbReference type="Rhea" id="RHEA-COMP:11060"/>
        <dbReference type="Rhea" id="RHEA-COMP:11605"/>
        <dbReference type="ChEBI" id="CHEBI:15378"/>
        <dbReference type="ChEBI" id="CHEBI:30013"/>
        <dbReference type="ChEBI" id="CHEBI:30616"/>
        <dbReference type="ChEBI" id="CHEBI:61977"/>
        <dbReference type="ChEBI" id="CHEBI:456216"/>
        <dbReference type="EC" id="2.7.11.1"/>
    </reaction>
</comment>
<keyword evidence="4" id="KW-0547">Nucleotide-binding</keyword>
<keyword evidence="2" id="KW-0723">Serine/threonine-protein kinase</keyword>
<keyword evidence="14" id="KW-1185">Reference proteome</keyword>
<evidence type="ECO:0000313" key="13">
    <source>
        <dbReference type="EMBL" id="WSE30677.1"/>
    </source>
</evidence>
<dbReference type="NCBIfam" id="NF033483">
    <property type="entry name" value="PknB_PASTA_kin"/>
    <property type="match status" value="1"/>
</dbReference>
<evidence type="ECO:0000256" key="4">
    <source>
        <dbReference type="ARBA" id="ARBA00022741"/>
    </source>
</evidence>
<dbReference type="SMART" id="SM00740">
    <property type="entry name" value="PASTA"/>
    <property type="match status" value="4"/>
</dbReference>
<dbReference type="PANTHER" id="PTHR43289">
    <property type="entry name" value="MITOGEN-ACTIVATED PROTEIN KINASE KINASE KINASE 20-RELATED"/>
    <property type="match status" value="1"/>
</dbReference>
<keyword evidence="10" id="KW-0472">Membrane</keyword>
<feature type="region of interest" description="Disordered" evidence="9">
    <location>
        <begin position="354"/>
        <end position="394"/>
    </location>
</feature>
<dbReference type="GO" id="GO:0016301">
    <property type="term" value="F:kinase activity"/>
    <property type="evidence" value="ECO:0007669"/>
    <property type="project" value="UniProtKB-KW"/>
</dbReference>
<evidence type="ECO:0000256" key="5">
    <source>
        <dbReference type="ARBA" id="ARBA00022777"/>
    </source>
</evidence>
<dbReference type="PROSITE" id="PS00108">
    <property type="entry name" value="PROTEIN_KINASE_ST"/>
    <property type="match status" value="1"/>
</dbReference>
<keyword evidence="10" id="KW-0812">Transmembrane</keyword>
<name>A0ABZ1I9T5_9PSEU</name>
<keyword evidence="10" id="KW-1133">Transmembrane helix</keyword>
<dbReference type="PROSITE" id="PS50011">
    <property type="entry name" value="PROTEIN_KINASE_DOM"/>
    <property type="match status" value="1"/>
</dbReference>
<sequence>MTRTHPSLVGTLLERRYRVDRLLARGGMSSVYRGMDTRLDRAVAIKIMDPRFADDRSFVDRFVREARSAAQLHHPNVVAVHDQGFDVPAGEDSGLAFLVMELVDGGTLRDLLSEQGKLDIALALSIAEPVLSALGAAHAAGLVHRDVKPENVLIGRSSGALSGGVVKVGDFGLVRAVASAGTTSSSVILGTVAYLSPEQVASGVTGARGDVYSAGILLYEMLTGQTPYTGDTALSVAYRHVNDDVPRPSELRPDLPPALDDLVLRATRRDPELRPADAGVFLAELQAVRAELGLPVVPVPVPPPPDGDRMSDTERTMPRIPVAEQTMPVSGPVSGAVPVAGPQGTRALTRAVPVGPPPSPPAGQQMPTVAVAPPVPPAPPRRPRPPADEPKPRDRRKMIALVALGVLVLGGLIGAFAFILSESAPTTSAVPKLVGLTQAEAGDKLRAANLTPQYSQEFDNTVPANTVIKVTPVEGTQLEKDANVSVVVSKGKPVVPNIQVGASLADATKAIQSQQLKVAQGTPEFSDTAPEGTVVSVNPVAGTPVDIGGQVTLVLSKGPEPLPPVPDVTGRPKAEAFQLLQQAGFQPVDGGEEFSQTIPAGGVTRTDPPANTPGSKQVKVFVSNAVQVPDVRFKQFDEAEKILKQAGLDVDKQGGGGGRGHGGGGFNFVFQQDPQPGSLVPKGTKVQIRGFGG</sequence>
<dbReference type="CDD" id="cd06577">
    <property type="entry name" value="PASTA_pknB"/>
    <property type="match status" value="4"/>
</dbReference>
<dbReference type="SMART" id="SM00220">
    <property type="entry name" value="S_TKc"/>
    <property type="match status" value="1"/>
</dbReference>
<keyword evidence="5 13" id="KW-0418">Kinase</keyword>
<dbReference type="CDD" id="cd14014">
    <property type="entry name" value="STKc_PknB_like"/>
    <property type="match status" value="1"/>
</dbReference>
<evidence type="ECO:0000256" key="8">
    <source>
        <dbReference type="ARBA" id="ARBA00048679"/>
    </source>
</evidence>
<protein>
    <recommendedName>
        <fullName evidence="1">non-specific serine/threonine protein kinase</fullName>
        <ecNumber evidence="1">2.7.11.1</ecNumber>
    </recommendedName>
</protein>
<dbReference type="InterPro" id="IPR005543">
    <property type="entry name" value="PASTA_dom"/>
</dbReference>
<feature type="domain" description="PASTA" evidence="12">
    <location>
        <begin position="558"/>
        <end position="624"/>
    </location>
</feature>
<feature type="domain" description="PASTA" evidence="12">
    <location>
        <begin position="491"/>
        <end position="557"/>
    </location>
</feature>
<organism evidence="13 14">
    <name type="scientific">Amycolatopsis rhabdoformis</name>
    <dbReference type="NCBI Taxonomy" id="1448059"/>
    <lineage>
        <taxon>Bacteria</taxon>
        <taxon>Bacillati</taxon>
        <taxon>Actinomycetota</taxon>
        <taxon>Actinomycetes</taxon>
        <taxon>Pseudonocardiales</taxon>
        <taxon>Pseudonocardiaceae</taxon>
        <taxon>Amycolatopsis</taxon>
    </lineage>
</organism>
<accession>A0ABZ1I9T5</accession>
<feature type="domain" description="Protein kinase" evidence="11">
    <location>
        <begin position="17"/>
        <end position="288"/>
    </location>
</feature>
<evidence type="ECO:0000256" key="3">
    <source>
        <dbReference type="ARBA" id="ARBA00022679"/>
    </source>
</evidence>
<reference evidence="13 14" key="1">
    <citation type="journal article" date="2015" name="Int. J. Syst. Evol. Microbiol.">
        <title>Amycolatopsis rhabdoformis sp. nov., an actinomycete isolated from a tropical forest soil.</title>
        <authorList>
            <person name="Souza W.R."/>
            <person name="Silva R.E."/>
            <person name="Goodfellow M."/>
            <person name="Busarakam K."/>
            <person name="Figueiro F.S."/>
            <person name="Ferreira D."/>
            <person name="Rodrigues-Filho E."/>
            <person name="Moraes L.A.B."/>
            <person name="Zucchi T.D."/>
        </authorList>
    </citation>
    <scope>NUCLEOTIDE SEQUENCE [LARGE SCALE GENOMIC DNA]</scope>
    <source>
        <strain evidence="13 14">NCIMB 14900</strain>
    </source>
</reference>